<dbReference type="InterPro" id="IPR051677">
    <property type="entry name" value="AfsR-DnrI-RedD_regulator"/>
</dbReference>
<evidence type="ECO:0000256" key="1">
    <source>
        <dbReference type="SAM" id="MobiDB-lite"/>
    </source>
</evidence>
<evidence type="ECO:0000313" key="4">
    <source>
        <dbReference type="EMBL" id="WQQ25593.1"/>
    </source>
</evidence>
<feature type="transmembrane region" description="Helical" evidence="2">
    <location>
        <begin position="124"/>
        <end position="145"/>
    </location>
</feature>
<name>A0ABZ0ZMZ7_9ACTN</name>
<dbReference type="InterPro" id="IPR005158">
    <property type="entry name" value="BTAD"/>
</dbReference>
<reference evidence="5" key="1">
    <citation type="submission" date="2023-12" db="EMBL/GenBank/DDBJ databases">
        <title>Novel species in genus Nocardioides.</title>
        <authorList>
            <person name="Zhou H."/>
        </authorList>
    </citation>
    <scope>NUCLEOTIDE SEQUENCE [LARGE SCALE GENOMIC DNA]</scope>
    <source>
        <strain evidence="5">HM61</strain>
    </source>
</reference>
<evidence type="ECO:0000259" key="3">
    <source>
        <dbReference type="SMART" id="SM01043"/>
    </source>
</evidence>
<organism evidence="4 5">
    <name type="scientific">Nocardioides bizhenqiangii</name>
    <dbReference type="NCBI Taxonomy" id="3095076"/>
    <lineage>
        <taxon>Bacteria</taxon>
        <taxon>Bacillati</taxon>
        <taxon>Actinomycetota</taxon>
        <taxon>Actinomycetes</taxon>
        <taxon>Propionibacteriales</taxon>
        <taxon>Nocardioidaceae</taxon>
        <taxon>Nocardioides</taxon>
    </lineage>
</organism>
<evidence type="ECO:0000256" key="2">
    <source>
        <dbReference type="SAM" id="Phobius"/>
    </source>
</evidence>
<evidence type="ECO:0000313" key="5">
    <source>
        <dbReference type="Proteomes" id="UP001327225"/>
    </source>
</evidence>
<dbReference type="InterPro" id="IPR036779">
    <property type="entry name" value="LysM_dom_sf"/>
</dbReference>
<keyword evidence="5" id="KW-1185">Reference proteome</keyword>
<dbReference type="PANTHER" id="PTHR35807:SF3">
    <property type="entry name" value="BLL5740 PROTEIN"/>
    <property type="match status" value="1"/>
</dbReference>
<sequence length="914" mass="97535">MNATDQSGTARRGPERFDAPAGAARKKSSPLAVIGALLALAVLLVGVPVGLWMWQGPPPYPTSLPSRDDLTQPLTFDALIVVLLVVVWLAWLQFAACVVVEAVSLLRGGGLPRPVPLSGRSQALARALVGTVLVGASLIGSSGAASAEDSGRPVHRDPTVAVQPAQNTADQPGRPMQQPTPDDFVAPAIYTETKQELSEAAGQVLGRKVVTVKPPEGRYHHNLWDIAEEHLGDGRRWKEIFELNKGRPQPDGGELVIGRLIQPGWVLVLPDDAVGADRVLSPRDDDKGGRQDRAPVVDGAEEQREDVETVEARYDGLAGDLLGGGLLAATLAGALAAERRRRRGADPSTSQIEAEVAMLVGADIDRAERVDRALRRLVVSARAEGIPLPPVYAVTVDDDEIELRIAPAATNPPAPWIPLKEGRRWRLDREAAEADQGPVGSAPYPGLVCIGRDDDGADVLIDLEAVGGPASVSGSDAVAREVVSALAVQLVTSPWSDDQVVHSYELSPVLSDISDTSFTVVDDLAALVTGFEADRPDRTSQDVLSGRMGRQADLTPQYLMLGAVPDDALVDRLQPMIRTGDRGLGVVAVGKLPGTRWHLTVDESGHLALPLLDIAVTAVRLTERTAAQLAGLFAAAREQRAPATAGVLTPRPPRPGDDAHWASAAVRIGVLGPLETRVPGQMDEVRLGLATEVATFLALQTAPVHPSVLAASVWPRGVTPEVRDATIERVRDWLGHATDGSYLLRENDEGRLFLADDVAVDWHAFCTLVQRSLGSAIRTEMELLRRALQLIRGPFLDRRELGRYSWLARTRLDTTIADTVEAAAHRLVELSTDDPDGAAAAARAGLRLVPHSQLLWRDLLRTEYDGPGGPGVVAAVNEMWVVLSDRGAELEAETEALVEELVPGSRQPAGSLVG</sequence>
<dbReference type="EMBL" id="CP141059">
    <property type="protein sequence ID" value="WQQ25593.1"/>
    <property type="molecule type" value="Genomic_DNA"/>
</dbReference>
<keyword evidence="2" id="KW-0472">Membrane</keyword>
<feature type="region of interest" description="Disordered" evidence="1">
    <location>
        <begin position="278"/>
        <end position="307"/>
    </location>
</feature>
<dbReference type="Gene3D" id="1.25.40.10">
    <property type="entry name" value="Tetratricopeptide repeat domain"/>
    <property type="match status" value="1"/>
</dbReference>
<feature type="domain" description="Bacterial transcriptional activator" evidence="3">
    <location>
        <begin position="760"/>
        <end position="902"/>
    </location>
</feature>
<gene>
    <name evidence="4" type="ORF">SHK19_16700</name>
</gene>
<feature type="region of interest" description="Disordered" evidence="1">
    <location>
        <begin position="1"/>
        <end position="22"/>
    </location>
</feature>
<accession>A0ABZ0ZMZ7</accession>
<keyword evidence="2" id="KW-1133">Transmembrane helix</keyword>
<dbReference type="InterPro" id="IPR011990">
    <property type="entry name" value="TPR-like_helical_dom_sf"/>
</dbReference>
<dbReference type="Gene3D" id="3.10.350.10">
    <property type="entry name" value="LysM domain"/>
    <property type="match status" value="1"/>
</dbReference>
<keyword evidence="2" id="KW-0812">Transmembrane</keyword>
<protein>
    <recommendedName>
        <fullName evidence="3">Bacterial transcriptional activator domain-containing protein</fullName>
    </recommendedName>
</protein>
<proteinExistence type="predicted"/>
<dbReference type="RefSeq" id="WP_322936905.1">
    <property type="nucleotide sequence ID" value="NZ_CP141059.1"/>
</dbReference>
<dbReference type="Proteomes" id="UP001327225">
    <property type="component" value="Chromosome"/>
</dbReference>
<feature type="transmembrane region" description="Helical" evidence="2">
    <location>
        <begin position="31"/>
        <end position="54"/>
    </location>
</feature>
<dbReference type="PANTHER" id="PTHR35807">
    <property type="entry name" value="TRANSCRIPTIONAL REGULATOR REDD-RELATED"/>
    <property type="match status" value="1"/>
</dbReference>
<dbReference type="SMART" id="SM01043">
    <property type="entry name" value="BTAD"/>
    <property type="match status" value="1"/>
</dbReference>
<feature type="transmembrane region" description="Helical" evidence="2">
    <location>
        <begin position="74"/>
        <end position="103"/>
    </location>
</feature>
<feature type="compositionally biased region" description="Basic and acidic residues" evidence="1">
    <location>
        <begin position="280"/>
        <end position="295"/>
    </location>
</feature>